<dbReference type="Proteomes" id="UP000295008">
    <property type="component" value="Unassembled WGS sequence"/>
</dbReference>
<dbReference type="EMBL" id="SLUN01000016">
    <property type="protein sequence ID" value="TCL65882.1"/>
    <property type="molecule type" value="Genomic_DNA"/>
</dbReference>
<gene>
    <name evidence="1" type="ORF">EDC14_101612</name>
</gene>
<accession>A0A4R1RJL6</accession>
<name>A0A4R1RJL6_HYDET</name>
<keyword evidence="2" id="KW-1185">Reference proteome</keyword>
<evidence type="ECO:0000313" key="2">
    <source>
        <dbReference type="Proteomes" id="UP000295008"/>
    </source>
</evidence>
<sequence>MVTRLFPKPAFQLLQRDKESSPVHHHMFF</sequence>
<evidence type="ECO:0000313" key="1">
    <source>
        <dbReference type="EMBL" id="TCL65882.1"/>
    </source>
</evidence>
<comment type="caution">
    <text evidence="1">The sequence shown here is derived from an EMBL/GenBank/DDBJ whole genome shotgun (WGS) entry which is preliminary data.</text>
</comment>
<proteinExistence type="predicted"/>
<protein>
    <submittedName>
        <fullName evidence="1">Uncharacterized protein</fullName>
    </submittedName>
</protein>
<organism evidence="1 2">
    <name type="scientific">Hydrogenispora ethanolica</name>
    <dbReference type="NCBI Taxonomy" id="1082276"/>
    <lineage>
        <taxon>Bacteria</taxon>
        <taxon>Bacillati</taxon>
        <taxon>Bacillota</taxon>
        <taxon>Hydrogenispora</taxon>
    </lineage>
</organism>
<reference evidence="1 2" key="1">
    <citation type="submission" date="2019-03" db="EMBL/GenBank/DDBJ databases">
        <title>Genomic Encyclopedia of Type Strains, Phase IV (KMG-IV): sequencing the most valuable type-strain genomes for metagenomic binning, comparative biology and taxonomic classification.</title>
        <authorList>
            <person name="Goeker M."/>
        </authorList>
    </citation>
    <scope>NUCLEOTIDE SEQUENCE [LARGE SCALE GENOMIC DNA]</scope>
    <source>
        <strain evidence="1 2">LX-B</strain>
    </source>
</reference>
<dbReference type="AlphaFoldDB" id="A0A4R1RJL6"/>